<evidence type="ECO:0000313" key="1">
    <source>
        <dbReference type="EMBL" id="MDV6376231.1"/>
    </source>
</evidence>
<protein>
    <recommendedName>
        <fullName evidence="3">Antitoxin VbhA domain-containing protein</fullName>
    </recommendedName>
</protein>
<dbReference type="Proteomes" id="UP001276150">
    <property type="component" value="Unassembled WGS sequence"/>
</dbReference>
<accession>A0ABU4DUW8</accession>
<evidence type="ECO:0000313" key="2">
    <source>
        <dbReference type="Proteomes" id="UP001276150"/>
    </source>
</evidence>
<organism evidence="1 2">
    <name type="scientific">Deinococcus arenicola</name>
    <dbReference type="NCBI Taxonomy" id="2994950"/>
    <lineage>
        <taxon>Bacteria</taxon>
        <taxon>Thermotogati</taxon>
        <taxon>Deinococcota</taxon>
        <taxon>Deinococci</taxon>
        <taxon>Deinococcales</taxon>
        <taxon>Deinococcaceae</taxon>
        <taxon>Deinococcus</taxon>
    </lineage>
</organism>
<dbReference type="RefSeq" id="WP_317641584.1">
    <property type="nucleotide sequence ID" value="NZ_JAPMIV010000052.1"/>
</dbReference>
<reference evidence="1 2" key="1">
    <citation type="submission" date="2022-11" db="EMBL/GenBank/DDBJ databases">
        <title>Deinococcus ZS9-10, Low Temperature and Draught-tolerating, UV-resistant Bacteria from Continental Antarctica.</title>
        <authorList>
            <person name="Cheng L."/>
        </authorList>
    </citation>
    <scope>NUCLEOTIDE SEQUENCE [LARGE SCALE GENOMIC DNA]</scope>
    <source>
        <strain evidence="1 2">ZS9-10</strain>
    </source>
</reference>
<name>A0ABU4DUW8_9DEIO</name>
<dbReference type="EMBL" id="JAPMIV010000052">
    <property type="protein sequence ID" value="MDV6376231.1"/>
    <property type="molecule type" value="Genomic_DNA"/>
</dbReference>
<gene>
    <name evidence="1" type="ORF">ORD21_16675</name>
</gene>
<keyword evidence="2" id="KW-1185">Reference proteome</keyword>
<evidence type="ECO:0008006" key="3">
    <source>
        <dbReference type="Google" id="ProtNLM"/>
    </source>
</evidence>
<proteinExistence type="predicted"/>
<sequence>MTRSHASPHAKAAADAVLARLAAAGHPTLTLDEAIHAGLLTDQDWCDELQVQREKYGVGTG</sequence>
<comment type="caution">
    <text evidence="1">The sequence shown here is derived from an EMBL/GenBank/DDBJ whole genome shotgun (WGS) entry which is preliminary data.</text>
</comment>